<dbReference type="CDD" id="cd07773">
    <property type="entry name" value="ASKHA_NBD_FGGY_FK"/>
    <property type="match status" value="1"/>
</dbReference>
<dbReference type="PIRSF" id="PIRSF000538">
    <property type="entry name" value="GlpK"/>
    <property type="match status" value="1"/>
</dbReference>
<dbReference type="PANTHER" id="PTHR43095">
    <property type="entry name" value="SUGAR KINASE"/>
    <property type="match status" value="1"/>
</dbReference>
<evidence type="ECO:0000259" key="11">
    <source>
        <dbReference type="Pfam" id="PF00370"/>
    </source>
</evidence>
<evidence type="ECO:0000256" key="1">
    <source>
        <dbReference type="ARBA" id="ARBA00009156"/>
    </source>
</evidence>
<dbReference type="HAMAP" id="MF_00986">
    <property type="entry name" value="Fuculokinase"/>
    <property type="match status" value="1"/>
</dbReference>
<keyword evidence="6 8" id="KW-0294">Fucose metabolism</keyword>
<dbReference type="InterPro" id="IPR000577">
    <property type="entry name" value="Carb_kinase_FGGY"/>
</dbReference>
<dbReference type="Pfam" id="PF02782">
    <property type="entry name" value="FGGY_C"/>
    <property type="match status" value="1"/>
</dbReference>
<dbReference type="InterPro" id="IPR013450">
    <property type="entry name" value="Fuculokinase"/>
</dbReference>
<accession>A0ABS0DU50</accession>
<organism evidence="13 14">
    <name type="scientific">Rahnella victoriana</name>
    <dbReference type="NCBI Taxonomy" id="1510570"/>
    <lineage>
        <taxon>Bacteria</taxon>
        <taxon>Pseudomonadati</taxon>
        <taxon>Pseudomonadota</taxon>
        <taxon>Gammaproteobacteria</taxon>
        <taxon>Enterobacterales</taxon>
        <taxon>Yersiniaceae</taxon>
        <taxon>Rahnella</taxon>
    </lineage>
</organism>
<keyword evidence="2 8" id="KW-0808">Transferase</keyword>
<dbReference type="NCBIfam" id="TIGR02628">
    <property type="entry name" value="fuculo_kin_coli"/>
    <property type="match status" value="1"/>
</dbReference>
<name>A0ABS0DU50_9GAMM</name>
<dbReference type="Gene3D" id="3.30.420.40">
    <property type="match status" value="2"/>
</dbReference>
<dbReference type="PANTHER" id="PTHR43095:SF5">
    <property type="entry name" value="XYLULOSE KINASE"/>
    <property type="match status" value="1"/>
</dbReference>
<keyword evidence="3 8" id="KW-0547">Nucleotide-binding</keyword>
<keyword evidence="14" id="KW-1185">Reference proteome</keyword>
<evidence type="ECO:0000256" key="3">
    <source>
        <dbReference type="ARBA" id="ARBA00022741"/>
    </source>
</evidence>
<evidence type="ECO:0000259" key="12">
    <source>
        <dbReference type="Pfam" id="PF02782"/>
    </source>
</evidence>
<feature type="domain" description="Carbohydrate kinase FGGY C-terminal" evidence="12">
    <location>
        <begin position="258"/>
        <end position="438"/>
    </location>
</feature>
<evidence type="ECO:0000313" key="13">
    <source>
        <dbReference type="EMBL" id="MBF7957391.1"/>
    </source>
</evidence>
<dbReference type="SUPFAM" id="SSF53067">
    <property type="entry name" value="Actin-like ATPase domain"/>
    <property type="match status" value="2"/>
</dbReference>
<dbReference type="InterPro" id="IPR018483">
    <property type="entry name" value="Carb_kinase_FGGY_CS"/>
</dbReference>
<dbReference type="RefSeq" id="WP_119824097.1">
    <property type="nucleotide sequence ID" value="NZ_JADOBH010000004.1"/>
</dbReference>
<evidence type="ECO:0000256" key="6">
    <source>
        <dbReference type="ARBA" id="ARBA00023253"/>
    </source>
</evidence>
<dbReference type="GO" id="GO:0008737">
    <property type="term" value="F:L-fuculokinase activity"/>
    <property type="evidence" value="ECO:0007669"/>
    <property type="project" value="UniProtKB-EC"/>
</dbReference>
<sequence>MKLEVILVLDCGATNIRVIAVDRQGRNVAQAAVGNASEIASENSAWHQWSLEAILQRFATCCQKLATELSDCHIRGMTVTTFGADGTLVNEQGALLYPVMSWKCPRTESVMKGLNLFKRPKQLQEITGVGDFRFNTLYKLLWLKANHPQLLKQAHAWLFISSLINHRLTGKFTTDMTMAGTSQMLDIHQRDFSPDILEITGLPRRLFPRLVEAGEKVGTLQADAACLLGLPAGIPVIAAGHDTQFALFGAGAQPGQAVLSSGTWEILMVRSAQVNTSLLSHFAGSTCELDSRAGLYNPGVQWLASGVLEWVRKLMWPPETPWQTLIDEARVIPAGAEGLKMQCELLTSQYAGWRGVTLNTTRGHFYRAALEGLTEQLQQNLQSLEKIGNFRAGELLLVGGGSRNTLWNQIKANRLEIPIKVLSDAETTVTGAAMFGWYGLGEFASPEQARAQVHHHYRYFYPQTELNAL</sequence>
<feature type="domain" description="Carbohydrate kinase FGGY N-terminal" evidence="11">
    <location>
        <begin position="5"/>
        <end position="249"/>
    </location>
</feature>
<comment type="cofactor">
    <cofactor evidence="8">
        <name>a divalent metal cation</name>
        <dbReference type="ChEBI" id="CHEBI:60240"/>
    </cofactor>
</comment>
<gene>
    <name evidence="8 13" type="primary">fucK</name>
    <name evidence="13" type="ORF">IV431_17675</name>
</gene>
<comment type="catalytic activity">
    <reaction evidence="8">
        <text>L-fuculose + ATP = L-fuculose 1-phosphate + ADP + H(+)</text>
        <dbReference type="Rhea" id="RHEA:12376"/>
        <dbReference type="ChEBI" id="CHEBI:15378"/>
        <dbReference type="ChEBI" id="CHEBI:17617"/>
        <dbReference type="ChEBI" id="CHEBI:30616"/>
        <dbReference type="ChEBI" id="CHEBI:57846"/>
        <dbReference type="ChEBI" id="CHEBI:456216"/>
        <dbReference type="EC" id="2.7.1.51"/>
    </reaction>
</comment>
<dbReference type="Proteomes" id="UP000600307">
    <property type="component" value="Unassembled WGS sequence"/>
</dbReference>
<comment type="function">
    <text evidence="8">Catalyzes the phosphorylation of L-fuculose.</text>
</comment>
<comment type="pathway">
    <text evidence="8">Carbohydrate degradation; L-fucose degradation; L-lactaldehyde and glycerone phosphate from L-fucose: step 2/3.</text>
</comment>
<evidence type="ECO:0000256" key="10">
    <source>
        <dbReference type="RuleBase" id="RU003733"/>
    </source>
</evidence>
<evidence type="ECO:0000256" key="7">
    <source>
        <dbReference type="ARBA" id="ARBA00023277"/>
    </source>
</evidence>
<evidence type="ECO:0000313" key="14">
    <source>
        <dbReference type="Proteomes" id="UP000600307"/>
    </source>
</evidence>
<evidence type="ECO:0000256" key="9">
    <source>
        <dbReference type="NCBIfam" id="TIGR02628"/>
    </source>
</evidence>
<keyword evidence="7 8" id="KW-0119">Carbohydrate metabolism</keyword>
<dbReference type="PROSITE" id="PS00445">
    <property type="entry name" value="FGGY_KINASES_2"/>
    <property type="match status" value="1"/>
</dbReference>
<comment type="similarity">
    <text evidence="1 8 10">Belongs to the FGGY kinase family.</text>
</comment>
<proteinExistence type="inferred from homology"/>
<protein>
    <recommendedName>
        <fullName evidence="8 9">L-fuculokinase</fullName>
        <ecNumber evidence="8 9">2.7.1.51</ecNumber>
    </recommendedName>
    <alternativeName>
        <fullName evidence="8">L-fuculose kinase</fullName>
    </alternativeName>
</protein>
<dbReference type="EC" id="2.7.1.51" evidence="8 9"/>
<dbReference type="InterPro" id="IPR018485">
    <property type="entry name" value="FGGY_C"/>
</dbReference>
<dbReference type="InterPro" id="IPR043129">
    <property type="entry name" value="ATPase_NBD"/>
</dbReference>
<reference evidence="13 14" key="1">
    <citation type="submission" date="2020-11" db="EMBL/GenBank/DDBJ databases">
        <title>Taxonomic investigation of Rahnella spp.</title>
        <authorList>
            <person name="Lee S.D."/>
        </authorList>
    </citation>
    <scope>NUCLEOTIDE SEQUENCE [LARGE SCALE GENOMIC DNA]</scope>
    <source>
        <strain evidence="13 14">SAP-10</strain>
    </source>
</reference>
<keyword evidence="4 8" id="KW-0418">Kinase</keyword>
<evidence type="ECO:0000256" key="8">
    <source>
        <dbReference type="HAMAP-Rule" id="MF_00986"/>
    </source>
</evidence>
<dbReference type="InterPro" id="IPR018484">
    <property type="entry name" value="FGGY_N"/>
</dbReference>
<dbReference type="InterPro" id="IPR050406">
    <property type="entry name" value="FGGY_Carb_Kinase"/>
</dbReference>
<evidence type="ECO:0000256" key="2">
    <source>
        <dbReference type="ARBA" id="ARBA00022679"/>
    </source>
</evidence>
<evidence type="ECO:0000256" key="4">
    <source>
        <dbReference type="ARBA" id="ARBA00022777"/>
    </source>
</evidence>
<comment type="caution">
    <text evidence="13">The sequence shown here is derived from an EMBL/GenBank/DDBJ whole genome shotgun (WGS) entry which is preliminary data.</text>
</comment>
<evidence type="ECO:0000256" key="5">
    <source>
        <dbReference type="ARBA" id="ARBA00022840"/>
    </source>
</evidence>
<dbReference type="EMBL" id="JADOBH010000004">
    <property type="protein sequence ID" value="MBF7957391.1"/>
    <property type="molecule type" value="Genomic_DNA"/>
</dbReference>
<dbReference type="Pfam" id="PF00370">
    <property type="entry name" value="FGGY_N"/>
    <property type="match status" value="1"/>
</dbReference>
<keyword evidence="5 8" id="KW-0067">ATP-binding</keyword>